<dbReference type="InterPro" id="IPR023214">
    <property type="entry name" value="HAD_sf"/>
</dbReference>
<sequence>MKYKNYIFDLYGTLIDIHTDEKNPKLWEYMSVYLEENFGTKIEPKKLNQEYLKLCKSEEKKLAKENGSKYPEIKIEWVFEKLIGKPVFDEEMRKLCNSFREVSREKLKRYEGVAEALTAIKDAGCNIYLLSNAQRRFTEKELEDTDLTKYFDDIFISSDKGIKKPDGKFLQELIDKHSLIKEECVMIGNEVLADVGVATAVGIDAIFLNTYNHPSWDIKRDLGRCGADKDKVKLISKPPFFTEIIE</sequence>
<dbReference type="PANTHER" id="PTHR43434">
    <property type="entry name" value="PHOSPHOGLYCOLATE PHOSPHATASE"/>
    <property type="match status" value="1"/>
</dbReference>
<dbReference type="AlphaFoldDB" id="A0A1M6JMU2"/>
<dbReference type="SUPFAM" id="SSF56784">
    <property type="entry name" value="HAD-like"/>
    <property type="match status" value="1"/>
</dbReference>
<dbReference type="RefSeq" id="WP_072918849.1">
    <property type="nucleotide sequence ID" value="NZ_FQYQ01000024.1"/>
</dbReference>
<protein>
    <submittedName>
        <fullName evidence="1">Putative hydrolase of the HAD superfamily</fullName>
    </submittedName>
</protein>
<dbReference type="InterPro" id="IPR006439">
    <property type="entry name" value="HAD-SF_hydro_IA"/>
</dbReference>
<dbReference type="GO" id="GO:0008967">
    <property type="term" value="F:phosphoglycolate phosphatase activity"/>
    <property type="evidence" value="ECO:0007669"/>
    <property type="project" value="TreeGrafter"/>
</dbReference>
<dbReference type="GO" id="GO:0006281">
    <property type="term" value="P:DNA repair"/>
    <property type="evidence" value="ECO:0007669"/>
    <property type="project" value="TreeGrafter"/>
</dbReference>
<dbReference type="Proteomes" id="UP000184185">
    <property type="component" value="Unassembled WGS sequence"/>
</dbReference>
<evidence type="ECO:0000313" key="1">
    <source>
        <dbReference type="EMBL" id="SHJ47934.1"/>
    </source>
</evidence>
<dbReference type="EMBL" id="FQYQ01000024">
    <property type="protein sequence ID" value="SHJ47934.1"/>
    <property type="molecule type" value="Genomic_DNA"/>
</dbReference>
<reference evidence="1 2" key="1">
    <citation type="submission" date="2016-11" db="EMBL/GenBank/DDBJ databases">
        <authorList>
            <person name="Jaros S."/>
            <person name="Januszkiewicz K."/>
            <person name="Wedrychowicz H."/>
        </authorList>
    </citation>
    <scope>NUCLEOTIDE SEQUENCE [LARGE SCALE GENOMIC DNA]</scope>
    <source>
        <strain evidence="1 2">DSM 14809</strain>
    </source>
</reference>
<gene>
    <name evidence="1" type="ORF">SAMN02745725_02643</name>
</gene>
<keyword evidence="2" id="KW-1185">Reference proteome</keyword>
<dbReference type="InterPro" id="IPR036412">
    <property type="entry name" value="HAD-like_sf"/>
</dbReference>
<dbReference type="Gene3D" id="1.10.150.520">
    <property type="match status" value="1"/>
</dbReference>
<dbReference type="Pfam" id="PF00702">
    <property type="entry name" value="Hydrolase"/>
    <property type="match status" value="1"/>
</dbReference>
<dbReference type="CDD" id="cd01427">
    <property type="entry name" value="HAD_like"/>
    <property type="match status" value="1"/>
</dbReference>
<dbReference type="SFLD" id="SFLDG01129">
    <property type="entry name" value="C1.5:_HAD__Beta-PGM__Phosphata"/>
    <property type="match status" value="1"/>
</dbReference>
<proteinExistence type="predicted"/>
<organism evidence="1 2">
    <name type="scientific">Pseudobutyrivibrio xylanivorans DSM 14809</name>
    <dbReference type="NCBI Taxonomy" id="1123012"/>
    <lineage>
        <taxon>Bacteria</taxon>
        <taxon>Bacillati</taxon>
        <taxon>Bacillota</taxon>
        <taxon>Clostridia</taxon>
        <taxon>Lachnospirales</taxon>
        <taxon>Lachnospiraceae</taxon>
        <taxon>Pseudobutyrivibrio</taxon>
    </lineage>
</organism>
<keyword evidence="1" id="KW-0378">Hydrolase</keyword>
<dbReference type="NCBIfam" id="TIGR01549">
    <property type="entry name" value="HAD-SF-IA-v1"/>
    <property type="match status" value="1"/>
</dbReference>
<dbReference type="Gene3D" id="3.40.50.1000">
    <property type="entry name" value="HAD superfamily/HAD-like"/>
    <property type="match status" value="1"/>
</dbReference>
<name>A0A1M6JMU2_PSEXY</name>
<dbReference type="GO" id="GO:0005829">
    <property type="term" value="C:cytosol"/>
    <property type="evidence" value="ECO:0007669"/>
    <property type="project" value="TreeGrafter"/>
</dbReference>
<evidence type="ECO:0000313" key="2">
    <source>
        <dbReference type="Proteomes" id="UP000184185"/>
    </source>
</evidence>
<accession>A0A1M6JMU2</accession>
<dbReference type="PANTHER" id="PTHR43434:SF1">
    <property type="entry name" value="PHOSPHOGLYCOLATE PHOSPHATASE"/>
    <property type="match status" value="1"/>
</dbReference>
<dbReference type="OrthoDB" id="264363at2"/>
<dbReference type="SFLD" id="SFLDS00003">
    <property type="entry name" value="Haloacid_Dehalogenase"/>
    <property type="match status" value="1"/>
</dbReference>
<dbReference type="InterPro" id="IPR050155">
    <property type="entry name" value="HAD-like_hydrolase_sf"/>
</dbReference>